<reference evidence="1 2" key="1">
    <citation type="submission" date="2022-10" db="EMBL/GenBank/DDBJ databases">
        <title>Ruegeria sp. nov., isolated from ocean surface sediments.</title>
        <authorList>
            <person name="He W."/>
            <person name="Xue H.-P."/>
            <person name="Zhang D.-F."/>
        </authorList>
    </citation>
    <scope>NUCLEOTIDE SEQUENCE [LARGE SCALE GENOMIC DNA]</scope>
    <source>
        <strain evidence="1 2">XHP0148</strain>
    </source>
</reference>
<name>A0ABT3AEZ6_9RHOB</name>
<protein>
    <submittedName>
        <fullName evidence="1">Uncharacterized protein</fullName>
    </submittedName>
</protein>
<dbReference type="EMBL" id="JAOWLB010000001">
    <property type="protein sequence ID" value="MCV2887241.1"/>
    <property type="molecule type" value="Genomic_DNA"/>
</dbReference>
<gene>
    <name evidence="1" type="ORF">OE747_02760</name>
</gene>
<comment type="caution">
    <text evidence="1">The sequence shown here is derived from an EMBL/GenBank/DDBJ whole genome shotgun (WGS) entry which is preliminary data.</text>
</comment>
<dbReference type="RefSeq" id="WP_263827065.1">
    <property type="nucleotide sequence ID" value="NZ_JAOWLB010000001.1"/>
</dbReference>
<organism evidence="1 2">
    <name type="scientific">Ruegeria aquimaris</name>
    <dbReference type="NCBI Taxonomy" id="2984333"/>
    <lineage>
        <taxon>Bacteria</taxon>
        <taxon>Pseudomonadati</taxon>
        <taxon>Pseudomonadota</taxon>
        <taxon>Alphaproteobacteria</taxon>
        <taxon>Rhodobacterales</taxon>
        <taxon>Roseobacteraceae</taxon>
        <taxon>Ruegeria</taxon>
    </lineage>
</organism>
<evidence type="ECO:0000313" key="1">
    <source>
        <dbReference type="EMBL" id="MCV2887241.1"/>
    </source>
</evidence>
<keyword evidence="2" id="KW-1185">Reference proteome</keyword>
<dbReference type="Proteomes" id="UP001320899">
    <property type="component" value="Unassembled WGS sequence"/>
</dbReference>
<sequence length="89" mass="9111">MADGLGVALEAGCNDKVVIADAFTGGQLDLDLLAVPPSYGNPRVGGDKMELLALVDGRDLVTGAKVFAGLEGHDDPAQPCAQDNDMRSA</sequence>
<proteinExistence type="predicted"/>
<evidence type="ECO:0000313" key="2">
    <source>
        <dbReference type="Proteomes" id="UP001320899"/>
    </source>
</evidence>
<accession>A0ABT3AEZ6</accession>